<comment type="caution">
    <text evidence="3">The sequence shown here is derived from an EMBL/GenBank/DDBJ whole genome shotgun (WGS) entry which is preliminary data.</text>
</comment>
<dbReference type="Gene3D" id="3.40.50.620">
    <property type="entry name" value="HUPs"/>
    <property type="match status" value="2"/>
</dbReference>
<dbReference type="CDD" id="cd00293">
    <property type="entry name" value="USP-like"/>
    <property type="match status" value="1"/>
</dbReference>
<dbReference type="AlphaFoldDB" id="A0A4R1RPC5"/>
<evidence type="ECO:0000256" key="1">
    <source>
        <dbReference type="ARBA" id="ARBA00008791"/>
    </source>
</evidence>
<dbReference type="InterPro" id="IPR014729">
    <property type="entry name" value="Rossmann-like_a/b/a_fold"/>
</dbReference>
<accession>A0A4R1RPC5</accession>
<protein>
    <submittedName>
        <fullName evidence="3">Nucleotide-binding universal stress UspA family protein</fullName>
    </submittedName>
</protein>
<name>A0A4R1RPC5_9FLAO</name>
<reference evidence="3 4" key="1">
    <citation type="submission" date="2019-03" db="EMBL/GenBank/DDBJ databases">
        <title>Genomic Encyclopedia of Type Strains, Phase IV (KMG-IV): sequencing the most valuable type-strain genomes for metagenomic binning, comparative biology and taxonomic classification.</title>
        <authorList>
            <person name="Goeker M."/>
        </authorList>
    </citation>
    <scope>NUCLEOTIDE SEQUENCE [LARGE SCALE GENOMIC DNA]</scope>
    <source>
        <strain evidence="3 4">DSM 18792</strain>
    </source>
</reference>
<gene>
    <name evidence="3" type="ORF">EV196_102292</name>
</gene>
<comment type="similarity">
    <text evidence="1">Belongs to the universal stress protein A family.</text>
</comment>
<dbReference type="RefSeq" id="WP_165876104.1">
    <property type="nucleotide sequence ID" value="NZ_OX156936.1"/>
</dbReference>
<dbReference type="PANTHER" id="PTHR46268:SF6">
    <property type="entry name" value="UNIVERSAL STRESS PROTEIN UP12"/>
    <property type="match status" value="1"/>
</dbReference>
<dbReference type="InterPro" id="IPR006016">
    <property type="entry name" value="UspA"/>
</dbReference>
<evidence type="ECO:0000313" key="3">
    <source>
        <dbReference type="EMBL" id="TCL67732.1"/>
    </source>
</evidence>
<organism evidence="3 4">
    <name type="scientific">Mariniflexile fucanivorans</name>
    <dbReference type="NCBI Taxonomy" id="264023"/>
    <lineage>
        <taxon>Bacteria</taxon>
        <taxon>Pseudomonadati</taxon>
        <taxon>Bacteroidota</taxon>
        <taxon>Flavobacteriia</taxon>
        <taxon>Flavobacteriales</taxon>
        <taxon>Flavobacteriaceae</taxon>
        <taxon>Mariniflexile</taxon>
    </lineage>
</organism>
<dbReference type="PRINTS" id="PR01438">
    <property type="entry name" value="UNVRSLSTRESS"/>
</dbReference>
<dbReference type="Pfam" id="PF00582">
    <property type="entry name" value="Usp"/>
    <property type="match status" value="1"/>
</dbReference>
<dbReference type="PANTHER" id="PTHR46268">
    <property type="entry name" value="STRESS RESPONSE PROTEIN NHAX"/>
    <property type="match status" value="1"/>
</dbReference>
<dbReference type="SUPFAM" id="SSF52402">
    <property type="entry name" value="Adenine nucleotide alpha hydrolases-like"/>
    <property type="match status" value="2"/>
</dbReference>
<keyword evidence="4" id="KW-1185">Reference proteome</keyword>
<evidence type="ECO:0000259" key="2">
    <source>
        <dbReference type="Pfam" id="PF00582"/>
    </source>
</evidence>
<dbReference type="Proteomes" id="UP000295455">
    <property type="component" value="Unassembled WGS sequence"/>
</dbReference>
<dbReference type="EMBL" id="SLUP01000002">
    <property type="protein sequence ID" value="TCL67732.1"/>
    <property type="molecule type" value="Genomic_DNA"/>
</dbReference>
<proteinExistence type="inferred from homology"/>
<feature type="domain" description="UspA" evidence="2">
    <location>
        <begin position="2"/>
        <end position="146"/>
    </location>
</feature>
<dbReference type="InterPro" id="IPR006015">
    <property type="entry name" value="Universal_stress_UspA"/>
</dbReference>
<sequence>MKAILLPTDFSKNSINAINYAMELYKNTPCIFYILNVQKTSSFISDDFMVVNASTTIYDTIVDASKKSIHNIIERIKVKYKNNKHQFKTIVDYDNIIDSINQVSEKYKIDLIVMGTKGASGISKVLFGSNAVHVIKGSKVPVLAIPDHCKYSNLEKVVFTTSYERVYKKLELKPLANILSLENSQLCVLHVFCDNDLSEELNSGIDFFNSNFSNPIFENMHVEDNDVYKAIHDYIIANNIKMISMHMSKHSFLERLFNKNTFENMALKIDIPFLVMKKHQD</sequence>
<evidence type="ECO:0000313" key="4">
    <source>
        <dbReference type="Proteomes" id="UP000295455"/>
    </source>
</evidence>